<feature type="compositionally biased region" description="Basic and acidic residues" evidence="4">
    <location>
        <begin position="465"/>
        <end position="480"/>
    </location>
</feature>
<feature type="domain" description="C2 DOCK-type" evidence="5">
    <location>
        <begin position="607"/>
        <end position="775"/>
    </location>
</feature>
<evidence type="ECO:0000256" key="2">
    <source>
        <dbReference type="ARBA" id="ARBA00022658"/>
    </source>
</evidence>
<feature type="domain" description="DOCKER" evidence="6">
    <location>
        <begin position="1797"/>
        <end position="2232"/>
    </location>
</feature>
<keyword evidence="7" id="KW-1185">Reference proteome</keyword>
<dbReference type="GeneID" id="101852369"/>
<feature type="region of interest" description="Disordered" evidence="4">
    <location>
        <begin position="1530"/>
        <end position="1560"/>
    </location>
</feature>
<dbReference type="InterPro" id="IPR026791">
    <property type="entry name" value="DOCK"/>
</dbReference>
<evidence type="ECO:0000256" key="4">
    <source>
        <dbReference type="SAM" id="MobiDB-lite"/>
    </source>
</evidence>
<evidence type="ECO:0000259" key="6">
    <source>
        <dbReference type="PROSITE" id="PS51651"/>
    </source>
</evidence>
<dbReference type="InterPro" id="IPR035892">
    <property type="entry name" value="C2_domain_sf"/>
</dbReference>
<dbReference type="Pfam" id="PF14429">
    <property type="entry name" value="DOCK-C2"/>
    <property type="match status" value="1"/>
</dbReference>
<dbReference type="InterPro" id="IPR021816">
    <property type="entry name" value="DOCK_C/D_N"/>
</dbReference>
<dbReference type="Pfam" id="PF20421">
    <property type="entry name" value="DHR-2_Lobe_C"/>
    <property type="match status" value="1"/>
</dbReference>
<dbReference type="PROSITE" id="PS51650">
    <property type="entry name" value="C2_DOCK"/>
    <property type="match status" value="1"/>
</dbReference>
<evidence type="ECO:0000256" key="1">
    <source>
        <dbReference type="ARBA" id="ARBA00022553"/>
    </source>
</evidence>
<dbReference type="PROSITE" id="PS51651">
    <property type="entry name" value="DOCKER"/>
    <property type="match status" value="1"/>
</dbReference>
<dbReference type="Pfam" id="PF20422">
    <property type="entry name" value="DHR-2_Lobe_B"/>
    <property type="match status" value="1"/>
</dbReference>
<dbReference type="Gene3D" id="1.20.58.740">
    <property type="match status" value="1"/>
</dbReference>
<comment type="similarity">
    <text evidence="3">Belongs to the DOCK family.</text>
</comment>
<evidence type="ECO:0000313" key="8">
    <source>
        <dbReference type="RefSeq" id="XP_035825098.1"/>
    </source>
</evidence>
<dbReference type="InterPro" id="IPR046773">
    <property type="entry name" value="DOCKER_Lobe_C"/>
</dbReference>
<dbReference type="PANTHER" id="PTHR23317">
    <property type="entry name" value="DEDICATOR OF CYTOKINESIS DOCK"/>
    <property type="match status" value="1"/>
</dbReference>
<dbReference type="Proteomes" id="UP000694888">
    <property type="component" value="Unplaced"/>
</dbReference>
<sequence>MAASGQRAFAQKLSKQGAAEVRRQVSSSVCSSQDLSRSASVQSISIHSQPTQVPLNDAPEPTDFEDYVLQNQCMVERDPHKDLLLYPEDDIQVHKMPKTRRTTQPSLPEPGAEADPHVRDCVRRYTSDYTVVTRRYQQYSSSCVSKERLSDHNMFQHEYEIDVDELPEQDKDTNKRQSIHMNDTPRGSWASSIFDLKQSQADTLLPNLFDRISYDDVDRNNENLRQQNRYDNIFSLYPVQDEEEVIERRGPTEVPKEHFGHKILVKCSQLSLELEVEPIFVSMALYDSREKKKISETFHFDLNSESMKRLLNGHITRQDVSTMSRSCIFSITYPSTDVFLVIKLEKVLQQGDISECVEPYMKEDKSTKEEKYRAQAVQYCERLGKYRMPFAWTAIYLMNIMTGQGSLEREGRGREGREGREASVEKRMREASIDRTTEHEMHRAASLDVGQPDRRMGSSGSQYESFRKRSKDDMLAGRRGSIDRGRSGYEKFRSRSPENYNSASMDNFHPVTLTVKSFFKQEGVKLSDEDLYKFLADLKRPTSVLKKVKCIPVMLKLDISPCPEEPKFTLTPELLRVEPYPDDSGRPTKEVLEFPSREVFVPYTIYRNLLYVYPKSLNFANRQGSARNLAVKVQFLSGEDENFALPIIFGKSSCPEFTKEALAAVTYHNKSPDFYEEVKIKLPARLSDSHHLFFTFYHISCQVKKNEPTPTEVPVGYTWLPLYRDGRLVSGEFNLPVSVERPSTNYSLHNPDVQIPTMKWVDNHKGVFSVALKAESSVFPQDEHIDRFMNLYTWVQEQKIPSRMNEMAFENELKRSIMDIDNAKGENLVQFLPLILDKLIALMVRPPVIGGNVVNVGQATFEAISHVVLRVHELLEDKNDLNGRNALLAAYIQYSFSIPCLGLHHQGSSPNLGSPHGQGYATLGRPSSLPVAKANYHRSSSNPDLAGSTPTSPDFEFSTFSGRQLDRTGSMKGEDPQNVPKIRGKKLVHEELALQWVVSSDTTREVALPNVWFFLELMIKSMAEHLDQVDKLCAPRQMRFLDHFIDDVSSLVSMIIKEIADRFIKEPPLIKGLNTSLAFFLHDLMSLMDRGFVFQLIRQYCRKLSSNIKQMSDPTSLMLLRLDFLRIVCSHEHFLPLNLPFGTPLTPSGLHSPTSSISSRSSVTSSTTLVDRSRVMFYNLTPQFRSQHYLVGLVLSDLAISFEATNPAIHLRAISVLRNILYNHDLDVRYTDPEVKSRLAALYLPLIGIVIDALPQLHDPALDSHKLRGLGGALGVDEEGDKINQRIAMAIAGPNVVHRIHHSGSSAASLQSYEEAGDGSKNRKTPLSLELTRSLLACFLWVLKNSKQSLLRNWWSELPITRLASLLEVLYLAVSNFEYRAKWALPSVHKLFRRTWSDETLEDWTLNHHHGNGGGGGDRMADRGSPSPTLLGNGSSGSGARPKSHTLPKSQSLHEQLWEGIQRKSVDLLRGGSNLLTRTNSKEDSPATQGKKMVTQCSQQTLKKSVDMKSRLEEAILGTGNARTEMMMRRRQNSQASLSGLGGSQTPPPNAAPESGGSRLRWRKDQVQWRHSVDSFDSPKPMEQETEMQDEGSLAAEVSMICLDSLELIIQIAQNSEMLQPLLGSSLRVLLHMLALNQSTAVLQHLFATQRALVTKFLDLLFEEEAEQCAELCLRLLRHCSSPIAATRSQASASLYLLMRQNFELGNNFARVKMQVTMSLSSLVGQNKTFNEEFLRKSLKTILTYAENDQELENTSFREQVRDLVFNLHMILSDTVKMKEFAEDPEMLLDLMYRIAKGYQNSPDLRLTWLQNMARDHSQRRNHAEAAQCLVHAAGLVAEYLNMLEDKPYLPVGCVAFEKITSNVLEESAVSDDVVSPDEEGICTGMYFTENGLVGLLEQAAGFFNMASMFEAVNEVYKLMVPIYEQNRDYKKLALVHQKLHEAFTNITRQEGKRIFGTYFRVGFYGAKFGDLDGEEFIYKEQMITKLPEISHRLESFYGERFGHDFVEIVKDSNTVEKDKLDPEKAYIQITYVEPYFDMYEYKERITYFDKNYKLKRFIYATPFTLDGRAHGELHEQYKRKTILTTNHFFPYIKTRVSVIERKQIILSPVEVAIEDIHKKTRELALAMAQEPPDTKILQMVLQGCIGTTVNQGPLEVALVFLSDIVDGKQAATKPHNKLRLCFKDFIKKCGDALQRNKSLITSEQREYQRELERNYNNFREKISPMISTATLRKSKHHKSKEGKESRSKRHADQNVSVC</sequence>
<dbReference type="InterPro" id="IPR043162">
    <property type="entry name" value="DOCK_C_lobe_C"/>
</dbReference>
<feature type="region of interest" description="Disordered" evidence="4">
    <location>
        <begin position="1407"/>
        <end position="1452"/>
    </location>
</feature>
<accession>A0ABM1VRQ6</accession>
<keyword evidence="2" id="KW-0344">Guanine-nucleotide releasing factor</keyword>
<evidence type="ECO:0000313" key="7">
    <source>
        <dbReference type="Proteomes" id="UP000694888"/>
    </source>
</evidence>
<gene>
    <name evidence="8" type="primary">LOC101852369</name>
</gene>
<feature type="region of interest" description="Disordered" evidence="4">
    <location>
        <begin position="1"/>
        <end position="55"/>
    </location>
</feature>
<dbReference type="Pfam" id="PF11878">
    <property type="entry name" value="DOCK_C-D_N"/>
    <property type="match status" value="1"/>
</dbReference>
<keyword evidence="1" id="KW-0597">Phosphoprotein</keyword>
<dbReference type="Gene3D" id="1.25.40.410">
    <property type="match status" value="1"/>
</dbReference>
<feature type="region of interest" description="Disordered" evidence="4">
    <location>
        <begin position="933"/>
        <end position="959"/>
    </location>
</feature>
<dbReference type="InterPro" id="IPR037808">
    <property type="entry name" value="C2_Dock-C"/>
</dbReference>
<feature type="region of interest" description="Disordered" evidence="4">
    <location>
        <begin position="2230"/>
        <end position="2259"/>
    </location>
</feature>
<dbReference type="PANTHER" id="PTHR23317:SF76">
    <property type="entry name" value="LD20667P"/>
    <property type="match status" value="1"/>
</dbReference>
<evidence type="ECO:0000259" key="5">
    <source>
        <dbReference type="PROSITE" id="PS51650"/>
    </source>
</evidence>
<feature type="compositionally biased region" description="Basic and acidic residues" evidence="4">
    <location>
        <begin position="407"/>
        <end position="456"/>
    </location>
</feature>
<feature type="compositionally biased region" description="Polar residues" evidence="4">
    <location>
        <begin position="937"/>
        <end position="959"/>
    </location>
</feature>
<feature type="compositionally biased region" description="Polar residues" evidence="4">
    <location>
        <begin position="39"/>
        <end position="54"/>
    </location>
</feature>
<dbReference type="Gene3D" id="2.60.40.150">
    <property type="entry name" value="C2 domain"/>
    <property type="match status" value="1"/>
</dbReference>
<dbReference type="InterPro" id="IPR046770">
    <property type="entry name" value="DOCKER_Lobe_B"/>
</dbReference>
<dbReference type="InterPro" id="IPR043161">
    <property type="entry name" value="DOCK_C_lobe_A"/>
</dbReference>
<name>A0ABM1VRQ6_APLCA</name>
<dbReference type="InterPro" id="IPR027357">
    <property type="entry name" value="DOCKER_dom"/>
</dbReference>
<organism evidence="7 8">
    <name type="scientific">Aplysia californica</name>
    <name type="common">California sea hare</name>
    <dbReference type="NCBI Taxonomy" id="6500"/>
    <lineage>
        <taxon>Eukaryota</taxon>
        <taxon>Metazoa</taxon>
        <taxon>Spiralia</taxon>
        <taxon>Lophotrochozoa</taxon>
        <taxon>Mollusca</taxon>
        <taxon>Gastropoda</taxon>
        <taxon>Heterobranchia</taxon>
        <taxon>Euthyneura</taxon>
        <taxon>Tectipleura</taxon>
        <taxon>Aplysiida</taxon>
        <taxon>Aplysioidea</taxon>
        <taxon>Aplysiidae</taxon>
        <taxon>Aplysia</taxon>
    </lineage>
</organism>
<dbReference type="RefSeq" id="XP_035825098.1">
    <property type="nucleotide sequence ID" value="XM_035969205.1"/>
</dbReference>
<proteinExistence type="inferred from homology"/>
<reference evidence="8" key="1">
    <citation type="submission" date="2025-08" db="UniProtKB">
        <authorList>
            <consortium name="RefSeq"/>
        </authorList>
    </citation>
    <scope>IDENTIFICATION</scope>
</reference>
<feature type="compositionally biased region" description="Low complexity" evidence="4">
    <location>
        <begin position="24"/>
        <end position="38"/>
    </location>
</feature>
<feature type="region of interest" description="Disordered" evidence="4">
    <location>
        <begin position="407"/>
        <end position="480"/>
    </location>
</feature>
<dbReference type="InterPro" id="IPR046769">
    <property type="entry name" value="DOCKER_Lobe_A"/>
</dbReference>
<feature type="region of interest" description="Disordered" evidence="4">
    <location>
        <begin position="1472"/>
        <end position="1502"/>
    </location>
</feature>
<evidence type="ECO:0000256" key="3">
    <source>
        <dbReference type="PROSITE-ProRule" id="PRU00983"/>
    </source>
</evidence>
<dbReference type="CDD" id="cd08696">
    <property type="entry name" value="C2_Dock-C"/>
    <property type="match status" value="1"/>
</dbReference>
<dbReference type="Pfam" id="PF06920">
    <property type="entry name" value="DHR-2_Lobe_A"/>
    <property type="match status" value="1"/>
</dbReference>
<dbReference type="InterPro" id="IPR027007">
    <property type="entry name" value="C2_DOCK-type_domain"/>
</dbReference>
<feature type="region of interest" description="Disordered" evidence="4">
    <location>
        <begin position="96"/>
        <end position="115"/>
    </location>
</feature>
<protein>
    <submittedName>
        <fullName evidence="8">Dedicator of cytokinesis protein 7 isoform X2</fullName>
    </submittedName>
</protein>